<dbReference type="CDD" id="cd00290">
    <property type="entry name" value="cytochrome_b_C"/>
    <property type="match status" value="1"/>
</dbReference>
<evidence type="ECO:0000259" key="21">
    <source>
        <dbReference type="PROSITE" id="PS51003"/>
    </source>
</evidence>
<evidence type="ECO:0000313" key="22">
    <source>
        <dbReference type="EMBL" id="BAM75227.1"/>
    </source>
</evidence>
<accession>L8AZW6</accession>
<keyword evidence="6 19" id="KW-0679">Respiratory chain</keyword>
<evidence type="ECO:0000256" key="5">
    <source>
        <dbReference type="ARBA" id="ARBA00022617"/>
    </source>
</evidence>
<feature type="transmembrane region" description="Helical" evidence="19">
    <location>
        <begin position="347"/>
        <end position="369"/>
    </location>
</feature>
<keyword evidence="4 19" id="KW-0813">Transport</keyword>
<feature type="transmembrane region" description="Helical" evidence="19">
    <location>
        <begin position="321"/>
        <end position="341"/>
    </location>
</feature>
<dbReference type="Gene3D" id="1.20.810.10">
    <property type="entry name" value="Cytochrome Bc1 Complex, Chain C"/>
    <property type="match status" value="1"/>
</dbReference>
<dbReference type="InterPro" id="IPR048259">
    <property type="entry name" value="Cytochrome_b_N_euk/bac"/>
</dbReference>
<keyword evidence="14 19" id="KW-0496">Mitochondrion</keyword>
<evidence type="ECO:0000256" key="15">
    <source>
        <dbReference type="ARBA" id="ARBA00023136"/>
    </source>
</evidence>
<comment type="cofactor">
    <cofactor evidence="19">
        <name>heme b</name>
        <dbReference type="ChEBI" id="CHEBI:60344"/>
    </cofactor>
    <text evidence="19">Binds 2 heme groups non-covalently.</text>
</comment>
<keyword evidence="12 18" id="KW-0408">Iron</keyword>
<feature type="transmembrane region" description="Helical" evidence="19">
    <location>
        <begin position="179"/>
        <end position="201"/>
    </location>
</feature>
<feature type="transmembrane region" description="Helical" evidence="19">
    <location>
        <begin position="88"/>
        <end position="108"/>
    </location>
</feature>
<evidence type="ECO:0000256" key="3">
    <source>
        <dbReference type="ARBA" id="ARBA00013531"/>
    </source>
</evidence>
<dbReference type="GO" id="GO:0045275">
    <property type="term" value="C:respiratory chain complex III"/>
    <property type="evidence" value="ECO:0007669"/>
    <property type="project" value="InterPro"/>
</dbReference>
<evidence type="ECO:0000256" key="11">
    <source>
        <dbReference type="ARBA" id="ARBA00022989"/>
    </source>
</evidence>
<dbReference type="InterPro" id="IPR030689">
    <property type="entry name" value="Cytochrome_b"/>
</dbReference>
<feature type="transmembrane region" description="Helical" evidence="19">
    <location>
        <begin position="30"/>
        <end position="52"/>
    </location>
</feature>
<feature type="transmembrane region" description="Helical" evidence="19">
    <location>
        <begin position="289"/>
        <end position="309"/>
    </location>
</feature>
<feature type="transmembrane region" description="Helical" evidence="19">
    <location>
        <begin position="230"/>
        <end position="251"/>
    </location>
</feature>
<evidence type="ECO:0000256" key="4">
    <source>
        <dbReference type="ARBA" id="ARBA00022448"/>
    </source>
</evidence>
<comment type="function">
    <text evidence="1 19">Component of the ubiquinol-cytochrome c reductase complex (complex III or cytochrome b-c1 complex) that is part of the mitochondrial respiratory chain. The b-c1 complex mediates electron transfer from ubiquinol to cytochrome c. Contributes to the generation of a proton gradient across the mitochondrial membrane that is then used for ATP synthesis.</text>
</comment>
<feature type="binding site" evidence="17">
    <location>
        <position position="202"/>
    </location>
    <ligand>
        <name>a ubiquinone</name>
        <dbReference type="ChEBI" id="CHEBI:16389"/>
    </ligand>
</feature>
<evidence type="ECO:0000256" key="10">
    <source>
        <dbReference type="ARBA" id="ARBA00022982"/>
    </source>
</evidence>
<feature type="transmembrane region" description="Helical" evidence="19">
    <location>
        <begin position="146"/>
        <end position="167"/>
    </location>
</feature>
<keyword evidence="7 19" id="KW-0812">Transmembrane</keyword>
<dbReference type="PANTHER" id="PTHR19271:SF16">
    <property type="entry name" value="CYTOCHROME B"/>
    <property type="match status" value="1"/>
</dbReference>
<evidence type="ECO:0000256" key="8">
    <source>
        <dbReference type="ARBA" id="ARBA00022723"/>
    </source>
</evidence>
<feature type="binding site" description="axial binding residue" evidence="18">
    <location>
        <position position="197"/>
    </location>
    <ligand>
        <name>heme b</name>
        <dbReference type="ChEBI" id="CHEBI:60344"/>
        <label>b566</label>
    </ligand>
    <ligandPart>
        <name>Fe</name>
        <dbReference type="ChEBI" id="CHEBI:18248"/>
    </ligandPart>
</feature>
<feature type="binding site" description="axial binding residue" evidence="18">
    <location>
        <position position="183"/>
    </location>
    <ligand>
        <name>heme b</name>
        <dbReference type="ChEBI" id="CHEBI:60344"/>
        <label>b562</label>
    </ligand>
    <ligandPart>
        <name>Fe</name>
        <dbReference type="ChEBI" id="CHEBI:18248"/>
    </ligandPart>
</feature>
<dbReference type="PROSITE" id="PS51003">
    <property type="entry name" value="CYTB_CTER"/>
    <property type="match status" value="1"/>
</dbReference>
<protein>
    <recommendedName>
        <fullName evidence="3 19">Cytochrome b</fullName>
    </recommendedName>
</protein>
<proteinExistence type="inferred from homology"/>
<dbReference type="InterPro" id="IPR005797">
    <property type="entry name" value="Cyt_b/b6_N"/>
</dbReference>
<evidence type="ECO:0000256" key="1">
    <source>
        <dbReference type="ARBA" id="ARBA00002566"/>
    </source>
</evidence>
<dbReference type="GO" id="GO:0016491">
    <property type="term" value="F:oxidoreductase activity"/>
    <property type="evidence" value="ECO:0007669"/>
    <property type="project" value="UniProtKB-UniRule"/>
</dbReference>
<dbReference type="InterPro" id="IPR048260">
    <property type="entry name" value="Cytochrome_b_C_euk/bac"/>
</dbReference>
<evidence type="ECO:0000256" key="2">
    <source>
        <dbReference type="ARBA" id="ARBA00004448"/>
    </source>
</evidence>
<feature type="binding site" description="axial binding residue" evidence="18">
    <location>
        <position position="98"/>
    </location>
    <ligand>
        <name>heme b</name>
        <dbReference type="ChEBI" id="CHEBI:60344"/>
        <label>b566</label>
    </ligand>
    <ligandPart>
        <name>Fe</name>
        <dbReference type="ChEBI" id="CHEBI:18248"/>
    </ligandPart>
</feature>
<dbReference type="GO" id="GO:0046872">
    <property type="term" value="F:metal ion binding"/>
    <property type="evidence" value="ECO:0007669"/>
    <property type="project" value="UniProtKB-UniRule"/>
</dbReference>
<dbReference type="Pfam" id="PF00033">
    <property type="entry name" value="Cytochrome_B"/>
    <property type="match status" value="1"/>
</dbReference>
<dbReference type="SUPFAM" id="SSF81648">
    <property type="entry name" value="a domain/subunit of cytochrome bc1 complex (Ubiquinol-cytochrome c reductase)"/>
    <property type="match status" value="1"/>
</dbReference>
<dbReference type="GO" id="GO:0005743">
    <property type="term" value="C:mitochondrial inner membrane"/>
    <property type="evidence" value="ECO:0007669"/>
    <property type="project" value="UniProtKB-SubCell"/>
</dbReference>
<dbReference type="GO" id="GO:0006122">
    <property type="term" value="P:mitochondrial electron transport, ubiquinol to cytochrome c"/>
    <property type="evidence" value="ECO:0007669"/>
    <property type="project" value="TreeGrafter"/>
</dbReference>
<dbReference type="Pfam" id="PF00032">
    <property type="entry name" value="Cytochrom_B_C"/>
    <property type="match status" value="1"/>
</dbReference>
<evidence type="ECO:0000256" key="12">
    <source>
        <dbReference type="ARBA" id="ARBA00023004"/>
    </source>
</evidence>
<dbReference type="InterPro" id="IPR027387">
    <property type="entry name" value="Cytb/b6-like_sf"/>
</dbReference>
<geneLocation type="mitochondrion" evidence="22"/>
<evidence type="ECO:0000259" key="20">
    <source>
        <dbReference type="PROSITE" id="PS51002"/>
    </source>
</evidence>
<evidence type="ECO:0000256" key="16">
    <source>
        <dbReference type="ARBA" id="ARBA00061233"/>
    </source>
</evidence>
<dbReference type="InterPro" id="IPR016174">
    <property type="entry name" value="Di-haem_cyt_TM"/>
</dbReference>
<keyword evidence="13" id="KW-0830">Ubiquinone</keyword>
<gene>
    <name evidence="22" type="primary">Cytb</name>
</gene>
<evidence type="ECO:0000256" key="17">
    <source>
        <dbReference type="PIRSR" id="PIRSR038885-1"/>
    </source>
</evidence>
<evidence type="ECO:0000256" key="18">
    <source>
        <dbReference type="PIRSR" id="PIRSR038885-2"/>
    </source>
</evidence>
<dbReference type="InterPro" id="IPR005798">
    <property type="entry name" value="Cyt_b/b6_C"/>
</dbReference>
<dbReference type="PIRSF" id="PIRSF038885">
    <property type="entry name" value="COB"/>
    <property type="match status" value="1"/>
</dbReference>
<evidence type="ECO:0000256" key="6">
    <source>
        <dbReference type="ARBA" id="ARBA00022660"/>
    </source>
</evidence>
<feature type="domain" description="Cytochrome b/b6 C-terminal region profile" evidence="21">
    <location>
        <begin position="211"/>
        <end position="381"/>
    </location>
</feature>
<comment type="similarity">
    <text evidence="16 19">Belongs to the cytochrome b family.</text>
</comment>
<keyword evidence="5 18" id="KW-0349">Heme</keyword>
<sequence length="381" mass="43305">MAINIRKTHPLLKIMNHALVDLPAPSNISLWWNFGSLLGLCLIIQILTGLFLTMHYTADISMAFSSVIHICRDVNYGWLIRNIHANGASLFFICVFLHIARGLYYGSYLYKETWNIGVILLFLLMATAFVGYVLPWGQMSFWGATVITNLLSAFPYIGDILVQWIWGGFSVDNATLTRFFAFHFLLPFLILALTVIHLLFLHETGSNNPLGINSNADKISFHPYFSYKDLLGFFIMIFFLATLALFMPNLLGDAENFIPANPLVTPPHIKPEWYFLFAYAILRSIPNKLGGVLALLFSIFILMLVPLLHTSKQRSTIFRPMTQIFFWLLVANLIILTWIGGQPVEQPFIMVGQIASISYFALFLIIMPFTSWCENKILSLN</sequence>
<comment type="cofactor">
    <cofactor evidence="18">
        <name>heme</name>
        <dbReference type="ChEBI" id="CHEBI:30413"/>
    </cofactor>
    <text evidence="18">Binds 2 heme groups non-covalently.</text>
</comment>
<reference evidence="22" key="1">
    <citation type="submission" date="2012-05" db="EMBL/GenBank/DDBJ databases">
        <title>Genetic population structure and phylogeography of blue shark.</title>
        <authorList>
            <person name="Taguchi M."/>
            <person name="Yokawa K."/>
        </authorList>
    </citation>
    <scope>NUCLEOTIDE SEQUENCE</scope>
</reference>
<dbReference type="PANTHER" id="PTHR19271">
    <property type="entry name" value="CYTOCHROME B"/>
    <property type="match status" value="1"/>
</dbReference>
<dbReference type="EMBL" id="AB719360">
    <property type="protein sequence ID" value="BAM75227.1"/>
    <property type="molecule type" value="Genomic_DNA"/>
</dbReference>
<dbReference type="CDD" id="cd00284">
    <property type="entry name" value="Cytochrome_b_N"/>
    <property type="match status" value="1"/>
</dbReference>
<evidence type="ECO:0000256" key="13">
    <source>
        <dbReference type="ARBA" id="ARBA00023075"/>
    </source>
</evidence>
<dbReference type="InterPro" id="IPR036150">
    <property type="entry name" value="Cyt_b/b6_C_sf"/>
</dbReference>
<feature type="transmembrane region" description="Helical" evidence="19">
    <location>
        <begin position="114"/>
        <end position="134"/>
    </location>
</feature>
<keyword evidence="15 19" id="KW-0472">Membrane</keyword>
<dbReference type="FunFam" id="1.20.810.10:FF:000002">
    <property type="entry name" value="Cytochrome b"/>
    <property type="match status" value="1"/>
</dbReference>
<keyword evidence="10 19" id="KW-0249">Electron transport</keyword>
<evidence type="ECO:0000256" key="14">
    <source>
        <dbReference type="ARBA" id="ARBA00023128"/>
    </source>
</evidence>
<evidence type="ECO:0000256" key="9">
    <source>
        <dbReference type="ARBA" id="ARBA00022792"/>
    </source>
</evidence>
<keyword evidence="8 18" id="KW-0479">Metal-binding</keyword>
<organism evidence="22">
    <name type="scientific">Prionace glauca</name>
    <name type="common">Blue shark</name>
    <name type="synonym">Squalus glaucus</name>
    <dbReference type="NCBI Taxonomy" id="7815"/>
    <lineage>
        <taxon>Eukaryota</taxon>
        <taxon>Metazoa</taxon>
        <taxon>Chordata</taxon>
        <taxon>Craniata</taxon>
        <taxon>Vertebrata</taxon>
        <taxon>Chondrichthyes</taxon>
        <taxon>Elasmobranchii</taxon>
        <taxon>Galeomorphii</taxon>
        <taxon>Galeoidea</taxon>
        <taxon>Carcharhiniformes</taxon>
        <taxon>Carcharhinidae</taxon>
        <taxon>Prionace</taxon>
    </lineage>
</organism>
<dbReference type="GO" id="GO:0008121">
    <property type="term" value="F:quinol-cytochrome-c reductase activity"/>
    <property type="evidence" value="ECO:0007669"/>
    <property type="project" value="InterPro"/>
</dbReference>
<feature type="binding site" description="axial binding residue" evidence="18">
    <location>
        <position position="84"/>
    </location>
    <ligand>
        <name>heme b</name>
        <dbReference type="ChEBI" id="CHEBI:60344"/>
        <label>b562</label>
    </ligand>
    <ligandPart>
        <name>Fe</name>
        <dbReference type="ChEBI" id="CHEBI:18248"/>
    </ligandPart>
</feature>
<feature type="domain" description="Cytochrome b/b6 N-terminal region profile" evidence="20">
    <location>
        <begin position="2"/>
        <end position="210"/>
    </location>
</feature>
<keyword evidence="11 19" id="KW-1133">Transmembrane helix</keyword>
<dbReference type="AlphaFoldDB" id="L8AZW6"/>
<dbReference type="SUPFAM" id="SSF81342">
    <property type="entry name" value="Transmembrane di-heme cytochromes"/>
    <property type="match status" value="1"/>
</dbReference>
<evidence type="ECO:0000256" key="19">
    <source>
        <dbReference type="RuleBase" id="RU362117"/>
    </source>
</evidence>
<keyword evidence="9" id="KW-0999">Mitochondrion inner membrane</keyword>
<dbReference type="PROSITE" id="PS51002">
    <property type="entry name" value="CYTB_NTER"/>
    <property type="match status" value="1"/>
</dbReference>
<evidence type="ECO:0000256" key="7">
    <source>
        <dbReference type="ARBA" id="ARBA00022692"/>
    </source>
</evidence>
<comment type="subcellular location">
    <subcellularLocation>
        <location evidence="2">Mitochondrion inner membrane</location>
        <topology evidence="2">Multi-pass membrane protein</topology>
    </subcellularLocation>
</comment>
<name>L8AZW6_PRIGL</name>